<proteinExistence type="predicted"/>
<evidence type="ECO:0000313" key="2">
    <source>
        <dbReference type="EMBL" id="QRD04490.1"/>
    </source>
</evidence>
<name>A0A7U2I758_PHANO</name>
<evidence type="ECO:0000313" key="3">
    <source>
        <dbReference type="Proteomes" id="UP000663193"/>
    </source>
</evidence>
<dbReference type="AlphaFoldDB" id="A0A7U2I758"/>
<dbReference type="EMBL" id="CP069039">
    <property type="protein sequence ID" value="QRD04490.1"/>
    <property type="molecule type" value="Genomic_DNA"/>
</dbReference>
<organism evidence="2 3">
    <name type="scientific">Phaeosphaeria nodorum (strain SN15 / ATCC MYA-4574 / FGSC 10173)</name>
    <name type="common">Glume blotch fungus</name>
    <name type="synonym">Parastagonospora nodorum</name>
    <dbReference type="NCBI Taxonomy" id="321614"/>
    <lineage>
        <taxon>Eukaryota</taxon>
        <taxon>Fungi</taxon>
        <taxon>Dikarya</taxon>
        <taxon>Ascomycota</taxon>
        <taxon>Pezizomycotina</taxon>
        <taxon>Dothideomycetes</taxon>
        <taxon>Pleosporomycetidae</taxon>
        <taxon>Pleosporales</taxon>
        <taxon>Pleosporineae</taxon>
        <taxon>Phaeosphaeriaceae</taxon>
        <taxon>Parastagonospora</taxon>
    </lineage>
</organism>
<protein>
    <submittedName>
        <fullName evidence="2">Uncharacterized protein</fullName>
    </submittedName>
</protein>
<evidence type="ECO:0000256" key="1">
    <source>
        <dbReference type="SAM" id="MobiDB-lite"/>
    </source>
</evidence>
<feature type="compositionally biased region" description="Low complexity" evidence="1">
    <location>
        <begin position="7"/>
        <end position="22"/>
    </location>
</feature>
<dbReference type="Proteomes" id="UP000663193">
    <property type="component" value="Chromosome 17"/>
</dbReference>
<gene>
    <name evidence="2" type="ORF">JI435_104390</name>
</gene>
<keyword evidence="3" id="KW-1185">Reference proteome</keyword>
<feature type="non-terminal residue" evidence="2">
    <location>
        <position position="185"/>
    </location>
</feature>
<feature type="compositionally biased region" description="Polar residues" evidence="1">
    <location>
        <begin position="25"/>
        <end position="35"/>
    </location>
</feature>
<dbReference type="VEuPathDB" id="FungiDB:JI435_104390"/>
<feature type="region of interest" description="Disordered" evidence="1">
    <location>
        <begin position="102"/>
        <end position="134"/>
    </location>
</feature>
<accession>A0A7U2I758</accession>
<feature type="region of interest" description="Disordered" evidence="1">
    <location>
        <begin position="1"/>
        <end position="78"/>
    </location>
</feature>
<feature type="non-terminal residue" evidence="2">
    <location>
        <position position="1"/>
    </location>
</feature>
<reference evidence="3" key="1">
    <citation type="journal article" date="2021" name="BMC Genomics">
        <title>Chromosome-level genome assembly and manually-curated proteome of model necrotroph Parastagonospora nodorum Sn15 reveals a genome-wide trove of candidate effector homologs, and redundancy of virulence-related functions within an accessory chromosome.</title>
        <authorList>
            <person name="Bertazzoni S."/>
            <person name="Jones D.A.B."/>
            <person name="Phan H.T."/>
            <person name="Tan K.-C."/>
            <person name="Hane J.K."/>
        </authorList>
    </citation>
    <scope>NUCLEOTIDE SEQUENCE [LARGE SCALE GENOMIC DNA]</scope>
    <source>
        <strain evidence="3">SN15 / ATCC MYA-4574 / FGSC 10173)</strain>
    </source>
</reference>
<sequence>RTRQTHATHLAHASPSHSSKPPYGTTPSRLTNLARTHNDRTNTRPAHRAPTCTRHLSPATHPAAALLRPKSRANNPRCRSARVQIHLPDPPHALRRQIPPAQTLPTPHARQAAHKSAPSRRGTELGAVSEGGGEGARYISAGCGGRVDCYGVGWGPDGSGVLDGWAHRRERGGGEEDERGMLELM</sequence>